<keyword evidence="1" id="KW-0805">Transcription regulation</keyword>
<feature type="domain" description="HTH tetR-type" evidence="5">
    <location>
        <begin position="22"/>
        <end position="82"/>
    </location>
</feature>
<evidence type="ECO:0000256" key="4">
    <source>
        <dbReference type="PROSITE-ProRule" id="PRU00335"/>
    </source>
</evidence>
<comment type="caution">
    <text evidence="6">The sequence shown here is derived from an EMBL/GenBank/DDBJ whole genome shotgun (WGS) entry which is preliminary data.</text>
</comment>
<evidence type="ECO:0000256" key="3">
    <source>
        <dbReference type="ARBA" id="ARBA00023163"/>
    </source>
</evidence>
<dbReference type="GO" id="GO:0000976">
    <property type="term" value="F:transcription cis-regulatory region binding"/>
    <property type="evidence" value="ECO:0007669"/>
    <property type="project" value="TreeGrafter"/>
</dbReference>
<dbReference type="InterPro" id="IPR009057">
    <property type="entry name" value="Homeodomain-like_sf"/>
</dbReference>
<accession>A0A544Z3N1</accession>
<dbReference type="Gene3D" id="1.10.10.60">
    <property type="entry name" value="Homeodomain-like"/>
    <property type="match status" value="1"/>
</dbReference>
<proteinExistence type="predicted"/>
<name>A0A544Z3N1_9ACTN</name>
<dbReference type="PROSITE" id="PS50977">
    <property type="entry name" value="HTH_TETR_2"/>
    <property type="match status" value="1"/>
</dbReference>
<dbReference type="EMBL" id="VIRM01000004">
    <property type="protein sequence ID" value="TQS23232.1"/>
    <property type="molecule type" value="Genomic_DNA"/>
</dbReference>
<dbReference type="InterPro" id="IPR036271">
    <property type="entry name" value="Tet_transcr_reg_TetR-rel_C_sf"/>
</dbReference>
<dbReference type="GO" id="GO:0003700">
    <property type="term" value="F:DNA-binding transcription factor activity"/>
    <property type="evidence" value="ECO:0007669"/>
    <property type="project" value="TreeGrafter"/>
</dbReference>
<dbReference type="AlphaFoldDB" id="A0A544Z3N1"/>
<evidence type="ECO:0000313" key="7">
    <source>
        <dbReference type="Proteomes" id="UP000316541"/>
    </source>
</evidence>
<dbReference type="PANTHER" id="PTHR30055">
    <property type="entry name" value="HTH-TYPE TRANSCRIPTIONAL REGULATOR RUTR"/>
    <property type="match status" value="1"/>
</dbReference>
<dbReference type="PANTHER" id="PTHR30055:SF148">
    <property type="entry name" value="TETR-FAMILY TRANSCRIPTIONAL REGULATOR"/>
    <property type="match status" value="1"/>
</dbReference>
<dbReference type="Pfam" id="PF16859">
    <property type="entry name" value="TetR_C_11"/>
    <property type="match status" value="1"/>
</dbReference>
<keyword evidence="3" id="KW-0804">Transcription</keyword>
<dbReference type="InterPro" id="IPR050109">
    <property type="entry name" value="HTH-type_TetR-like_transc_reg"/>
</dbReference>
<dbReference type="SUPFAM" id="SSF46689">
    <property type="entry name" value="Homeodomain-like"/>
    <property type="match status" value="1"/>
</dbReference>
<gene>
    <name evidence="6" type="ORF">FLX08_04940</name>
</gene>
<reference evidence="6 7" key="1">
    <citation type="submission" date="2019-07" db="EMBL/GenBank/DDBJ databases">
        <title>Microbispora hainanensis DSM 45428.</title>
        <authorList>
            <person name="Thawai C."/>
        </authorList>
    </citation>
    <scope>NUCLEOTIDE SEQUENCE [LARGE SCALE GENOMIC DNA]</scope>
    <source>
        <strain evidence="6 7">DSM 45428</strain>
    </source>
</reference>
<dbReference type="SUPFAM" id="SSF48498">
    <property type="entry name" value="Tetracyclin repressor-like, C-terminal domain"/>
    <property type="match status" value="1"/>
</dbReference>
<evidence type="ECO:0000259" key="5">
    <source>
        <dbReference type="PROSITE" id="PS50977"/>
    </source>
</evidence>
<keyword evidence="2 4" id="KW-0238">DNA-binding</keyword>
<organism evidence="6 7">
    <name type="scientific">Microbispora hainanensis</name>
    <dbReference type="NCBI Taxonomy" id="568844"/>
    <lineage>
        <taxon>Bacteria</taxon>
        <taxon>Bacillati</taxon>
        <taxon>Actinomycetota</taxon>
        <taxon>Actinomycetes</taxon>
        <taxon>Streptosporangiales</taxon>
        <taxon>Streptosporangiaceae</taxon>
        <taxon>Microbispora</taxon>
    </lineage>
</organism>
<feature type="DNA-binding region" description="H-T-H motif" evidence="4">
    <location>
        <begin position="45"/>
        <end position="64"/>
    </location>
</feature>
<evidence type="ECO:0000313" key="6">
    <source>
        <dbReference type="EMBL" id="TQS23232.1"/>
    </source>
</evidence>
<sequence length="207" mass="21756">MGGVAVRDQSGHAGGGQRRHGAELQRAIFDAVFAELSEVGFARMTMDSVALAAHTGKAALYRRWGNKKELVLDALGSVLPSPYAVELTGHVRDDLIALLSCIQRAADATRAGAFHAMAVEGDGDCRKLFDQRVLRPCKELIAEVLRQGVARGEVASEAADPLVAAAGPALLADHIITEGTAISEDLVISVVDRVLLPLTAAIPARSS</sequence>
<dbReference type="Proteomes" id="UP000316541">
    <property type="component" value="Unassembled WGS sequence"/>
</dbReference>
<dbReference type="Pfam" id="PF00440">
    <property type="entry name" value="TetR_N"/>
    <property type="match status" value="1"/>
</dbReference>
<protein>
    <submittedName>
        <fullName evidence="6">TetR/AcrR family transcriptional regulator</fullName>
    </submittedName>
</protein>
<dbReference type="RefSeq" id="WP_142616991.1">
    <property type="nucleotide sequence ID" value="NZ_VIRM01000004.1"/>
</dbReference>
<dbReference type="InterPro" id="IPR001647">
    <property type="entry name" value="HTH_TetR"/>
</dbReference>
<evidence type="ECO:0000256" key="2">
    <source>
        <dbReference type="ARBA" id="ARBA00023125"/>
    </source>
</evidence>
<evidence type="ECO:0000256" key="1">
    <source>
        <dbReference type="ARBA" id="ARBA00023015"/>
    </source>
</evidence>
<dbReference type="InterPro" id="IPR011075">
    <property type="entry name" value="TetR_C"/>
</dbReference>
<dbReference type="Gene3D" id="1.10.357.10">
    <property type="entry name" value="Tetracycline Repressor, domain 2"/>
    <property type="match status" value="1"/>
</dbReference>